<comment type="caution">
    <text evidence="3">The sequence shown here is derived from an EMBL/GenBank/DDBJ whole genome shotgun (WGS) entry which is preliminary data.</text>
</comment>
<evidence type="ECO:0000256" key="2">
    <source>
        <dbReference type="SAM" id="MobiDB-lite"/>
    </source>
</evidence>
<feature type="compositionally biased region" description="Polar residues" evidence="2">
    <location>
        <begin position="252"/>
        <end position="268"/>
    </location>
</feature>
<protein>
    <submittedName>
        <fullName evidence="3">Uncharacterized protein</fullName>
    </submittedName>
</protein>
<feature type="coiled-coil region" evidence="1">
    <location>
        <begin position="21"/>
        <end position="48"/>
    </location>
</feature>
<proteinExistence type="predicted"/>
<reference evidence="3 4" key="1">
    <citation type="submission" date="2016-03" db="EMBL/GenBank/DDBJ databases">
        <title>Choanephora cucurbitarum.</title>
        <authorList>
            <person name="Min B."/>
            <person name="Park H."/>
            <person name="Park J.-H."/>
            <person name="Shin H.-D."/>
            <person name="Choi I.-G."/>
        </authorList>
    </citation>
    <scope>NUCLEOTIDE SEQUENCE [LARGE SCALE GENOMIC DNA]</scope>
    <source>
        <strain evidence="3 4">KUS-F28377</strain>
    </source>
</reference>
<name>A0A1C7NJ00_9FUNG</name>
<feature type="region of interest" description="Disordered" evidence="2">
    <location>
        <begin position="224"/>
        <end position="268"/>
    </location>
</feature>
<keyword evidence="1" id="KW-0175">Coiled coil</keyword>
<sequence length="268" mass="30703">MSNSPIQNPSADTQDAAHVNAKQLKDLLELLVTKVQKLEQSIERMEKGCVFHKHQDTNWPIMIKTNSAYDQELHDAVKRMGHNEIHDWVLDTWSKRTYSPLNGSVKQKSLAIAKRYIVEKTSWGLTDQALQTQANKMYLNTRRIAHDFCVRHFPGKKGTQFCFGKQSISQILQYAAMFDYAIWKIDERLGDNDLENAVLPVHMARNSWLSRAILSSVFRDNKKRKKPVSTIEKEPNSSNEPESDAVDVKMENLTSPESQMSNDNMPLA</sequence>
<dbReference type="InParanoid" id="A0A1C7NJ00"/>
<dbReference type="Proteomes" id="UP000093000">
    <property type="component" value="Unassembled WGS sequence"/>
</dbReference>
<keyword evidence="4" id="KW-1185">Reference proteome</keyword>
<accession>A0A1C7NJ00</accession>
<evidence type="ECO:0000313" key="4">
    <source>
        <dbReference type="Proteomes" id="UP000093000"/>
    </source>
</evidence>
<organism evidence="3 4">
    <name type="scientific">Choanephora cucurbitarum</name>
    <dbReference type="NCBI Taxonomy" id="101091"/>
    <lineage>
        <taxon>Eukaryota</taxon>
        <taxon>Fungi</taxon>
        <taxon>Fungi incertae sedis</taxon>
        <taxon>Mucoromycota</taxon>
        <taxon>Mucoromycotina</taxon>
        <taxon>Mucoromycetes</taxon>
        <taxon>Mucorales</taxon>
        <taxon>Mucorineae</taxon>
        <taxon>Choanephoraceae</taxon>
        <taxon>Choanephoroideae</taxon>
        <taxon>Choanephora</taxon>
    </lineage>
</organism>
<evidence type="ECO:0000256" key="1">
    <source>
        <dbReference type="SAM" id="Coils"/>
    </source>
</evidence>
<gene>
    <name evidence="3" type="ORF">A0J61_03470</name>
</gene>
<evidence type="ECO:0000313" key="3">
    <source>
        <dbReference type="EMBL" id="OBZ88486.1"/>
    </source>
</evidence>
<dbReference type="EMBL" id="LUGH01000150">
    <property type="protein sequence ID" value="OBZ88486.1"/>
    <property type="molecule type" value="Genomic_DNA"/>
</dbReference>
<dbReference type="AlphaFoldDB" id="A0A1C7NJ00"/>